<organism evidence="1 2">
    <name type="scientific">Thiorhodococcus minor</name>
    <dbReference type="NCBI Taxonomy" id="57489"/>
    <lineage>
        <taxon>Bacteria</taxon>
        <taxon>Pseudomonadati</taxon>
        <taxon>Pseudomonadota</taxon>
        <taxon>Gammaproteobacteria</taxon>
        <taxon>Chromatiales</taxon>
        <taxon>Chromatiaceae</taxon>
        <taxon>Thiorhodococcus</taxon>
    </lineage>
</organism>
<dbReference type="Proteomes" id="UP000483379">
    <property type="component" value="Unassembled WGS sequence"/>
</dbReference>
<keyword evidence="2" id="KW-1185">Reference proteome</keyword>
<reference evidence="1 2" key="1">
    <citation type="submission" date="2020-02" db="EMBL/GenBank/DDBJ databases">
        <title>Genome sequences of Thiorhodococcus mannitoliphagus and Thiorhodococcus minor, purple sulfur photosynthetic bacteria in the gammaproteobacterial family, Chromatiaceae.</title>
        <authorList>
            <person name="Aviles F.A."/>
            <person name="Meyer T.E."/>
            <person name="Kyndt J.A."/>
        </authorList>
    </citation>
    <scope>NUCLEOTIDE SEQUENCE [LARGE SCALE GENOMIC DNA]</scope>
    <source>
        <strain evidence="1 2">DSM 11518</strain>
    </source>
</reference>
<accession>A0A6M0K593</accession>
<evidence type="ECO:0000313" key="2">
    <source>
        <dbReference type="Proteomes" id="UP000483379"/>
    </source>
</evidence>
<dbReference type="EMBL" id="JAAIJQ010000092">
    <property type="protein sequence ID" value="NEV64461.1"/>
    <property type="molecule type" value="Genomic_DNA"/>
</dbReference>
<comment type="caution">
    <text evidence="1">The sequence shown here is derived from an EMBL/GenBank/DDBJ whole genome shotgun (WGS) entry which is preliminary data.</text>
</comment>
<evidence type="ECO:0000313" key="1">
    <source>
        <dbReference type="EMBL" id="NEV64461.1"/>
    </source>
</evidence>
<dbReference type="RefSeq" id="WP_164455228.1">
    <property type="nucleotide sequence ID" value="NZ_JAAIJQ010000092.1"/>
</dbReference>
<gene>
    <name evidence="1" type="ORF">G3446_21720</name>
</gene>
<sequence length="59" mass="6795">MHSEFSDVKHRINRLESAVAGIRRDEAGTAEDIARQQAAIDALNERLHRIERRLEIISE</sequence>
<dbReference type="AlphaFoldDB" id="A0A6M0K593"/>
<name>A0A6M0K593_9GAMM</name>
<proteinExistence type="predicted"/>
<protein>
    <submittedName>
        <fullName evidence="1">Uncharacterized protein</fullName>
    </submittedName>
</protein>